<dbReference type="GO" id="GO:0008453">
    <property type="term" value="F:alanine-glyoxylate transaminase activity"/>
    <property type="evidence" value="ECO:0007669"/>
    <property type="project" value="TreeGrafter"/>
</dbReference>
<evidence type="ECO:0000256" key="1">
    <source>
        <dbReference type="ARBA" id="ARBA00001933"/>
    </source>
</evidence>
<keyword evidence="5" id="KW-0663">Pyridoxal phosphate</keyword>
<evidence type="ECO:0000256" key="5">
    <source>
        <dbReference type="ARBA" id="ARBA00022898"/>
    </source>
</evidence>
<dbReference type="Gene3D" id="3.40.640.10">
    <property type="entry name" value="Type I PLP-dependent aspartate aminotransferase-like (Major domain)"/>
    <property type="match status" value="1"/>
</dbReference>
<dbReference type="CDD" id="cd00609">
    <property type="entry name" value="AAT_like"/>
    <property type="match status" value="1"/>
</dbReference>
<dbReference type="InterPro" id="IPR045088">
    <property type="entry name" value="ALAT1/2-like"/>
</dbReference>
<keyword evidence="3" id="KW-0032">Aminotransferase</keyword>
<comment type="similarity">
    <text evidence="6">Belongs to the class-I pyridoxal-phosphate-dependent aminotransferase family. Alanine aminotransferase subfamily.</text>
</comment>
<dbReference type="EMBL" id="HBGW01017111">
    <property type="protein sequence ID" value="CAD9525453.1"/>
    <property type="molecule type" value="Transcribed_RNA"/>
</dbReference>
<dbReference type="FunFam" id="1.10.287.1970:FF:000001">
    <property type="entry name" value="Alanine aminotransferase 2"/>
    <property type="match status" value="1"/>
</dbReference>
<evidence type="ECO:0000256" key="4">
    <source>
        <dbReference type="ARBA" id="ARBA00022679"/>
    </source>
</evidence>
<gene>
    <name evidence="8" type="ORF">BRAN1462_LOCUS10858</name>
</gene>
<dbReference type="InterPro" id="IPR015424">
    <property type="entry name" value="PyrdxlP-dep_Trfase"/>
</dbReference>
<dbReference type="InterPro" id="IPR015422">
    <property type="entry name" value="PyrdxlP-dep_Trfase_small"/>
</dbReference>
<dbReference type="Gene3D" id="3.90.1150.10">
    <property type="entry name" value="Aspartate Aminotransferase, domain 1"/>
    <property type="match status" value="1"/>
</dbReference>
<evidence type="ECO:0000256" key="3">
    <source>
        <dbReference type="ARBA" id="ARBA00022576"/>
    </source>
</evidence>
<comment type="subunit">
    <text evidence="2">Homodimer.</text>
</comment>
<sequence>MAREAPTEGGADAHVKHPAKVLTEHTISKRVAQCQYGVRGEIFQRAQELVSQGRQVTFTSVGNPHQLGQPPLTFLRHVLSLCAAPSLIDDPRAAALFSADAIARARRYHEVLKGGLGAYQDSKGNGVICDEVCDFIARRDGALRPDPSDIFLTNGASDGVKLLLQTVIRGEGDGVLVPIPQYPLYSAGIALYGGKLIGYHLDEKAGWALSMHRIQQALDEAKASGITPRAIVFINPGNPTSQCLDRGQLQNLIQFAYTNRLLIMADEVYQDNIYGRLPFVSCYEVLSKMGAPYADHQELVSFHSVSKGAAGECGLRGAYFHLTNFDADVKANLYKVVSISLSPAVPGMVGLACYINPPQPGDESYSTHQRERKAIVDSLKHRARKLSDAFNALPGVSCQLVDGSMYVFPRIFLSQRAIAEAGRRGKTPDTFYCLELLEHAGIAATPGSSFEQEDGTYHFRTTILPPEDMIDGLVERFRAFHMHFTRAYGEPEVPIRPPGGTGVPLTPLAAAKL</sequence>
<dbReference type="SUPFAM" id="SSF53383">
    <property type="entry name" value="PLP-dependent transferases"/>
    <property type="match status" value="1"/>
</dbReference>
<proteinExistence type="inferred from homology"/>
<keyword evidence="4" id="KW-0808">Transferase</keyword>
<dbReference type="InterPro" id="IPR015421">
    <property type="entry name" value="PyrdxlP-dep_Trfase_major"/>
</dbReference>
<feature type="domain" description="Aminotransferase class I/classII large" evidence="7">
    <location>
        <begin position="107"/>
        <end position="476"/>
    </location>
</feature>
<dbReference type="InterPro" id="IPR004839">
    <property type="entry name" value="Aminotransferase_I/II_large"/>
</dbReference>
<reference evidence="8" key="1">
    <citation type="submission" date="2021-01" db="EMBL/GenBank/DDBJ databases">
        <authorList>
            <person name="Corre E."/>
            <person name="Pelletier E."/>
            <person name="Niang G."/>
            <person name="Scheremetjew M."/>
            <person name="Finn R."/>
            <person name="Kale V."/>
            <person name="Holt S."/>
            <person name="Cochrane G."/>
            <person name="Meng A."/>
            <person name="Brown T."/>
            <person name="Cohen L."/>
        </authorList>
    </citation>
    <scope>NUCLEOTIDE SEQUENCE</scope>
    <source>
        <strain evidence="8">RCC3387</strain>
    </source>
</reference>
<organism evidence="8">
    <name type="scientific">Zooxanthella nutricula</name>
    <dbReference type="NCBI Taxonomy" id="1333877"/>
    <lineage>
        <taxon>Eukaryota</taxon>
        <taxon>Sar</taxon>
        <taxon>Alveolata</taxon>
        <taxon>Dinophyceae</taxon>
        <taxon>Peridiniales</taxon>
        <taxon>Peridiniales incertae sedis</taxon>
        <taxon>Zooxanthella</taxon>
    </lineage>
</organism>
<dbReference type="FunFam" id="3.40.640.10:FF:000012">
    <property type="entry name" value="alanine aminotransferase 2"/>
    <property type="match status" value="1"/>
</dbReference>
<name>A0A7S2IR88_9DINO</name>
<dbReference type="Pfam" id="PF00155">
    <property type="entry name" value="Aminotran_1_2"/>
    <property type="match status" value="1"/>
</dbReference>
<evidence type="ECO:0000256" key="2">
    <source>
        <dbReference type="ARBA" id="ARBA00011738"/>
    </source>
</evidence>
<evidence type="ECO:0000313" key="8">
    <source>
        <dbReference type="EMBL" id="CAD9525453.1"/>
    </source>
</evidence>
<accession>A0A7S2IR88</accession>
<evidence type="ECO:0000259" key="7">
    <source>
        <dbReference type="Pfam" id="PF00155"/>
    </source>
</evidence>
<dbReference type="PANTHER" id="PTHR11751:SF373">
    <property type="entry name" value="GLUTAMATE--GLYOXYLATE AMINOTRANSFERASE 2"/>
    <property type="match status" value="1"/>
</dbReference>
<dbReference type="Gene3D" id="1.10.287.1970">
    <property type="match status" value="1"/>
</dbReference>
<dbReference type="FunFam" id="3.90.1150.10:FF:000151">
    <property type="entry name" value="Alanine aminotransferase 2"/>
    <property type="match status" value="1"/>
</dbReference>
<dbReference type="AlphaFoldDB" id="A0A7S2IR88"/>
<dbReference type="GO" id="GO:0030170">
    <property type="term" value="F:pyridoxal phosphate binding"/>
    <property type="evidence" value="ECO:0007669"/>
    <property type="project" value="InterPro"/>
</dbReference>
<protein>
    <recommendedName>
        <fullName evidence="7">Aminotransferase class I/classII large domain-containing protein</fullName>
    </recommendedName>
</protein>
<dbReference type="GO" id="GO:0004021">
    <property type="term" value="F:L-alanine:2-oxoglutarate aminotransferase activity"/>
    <property type="evidence" value="ECO:0007669"/>
    <property type="project" value="TreeGrafter"/>
</dbReference>
<evidence type="ECO:0000256" key="6">
    <source>
        <dbReference type="ARBA" id="ARBA00025785"/>
    </source>
</evidence>
<dbReference type="GO" id="GO:0047958">
    <property type="term" value="F:glycine:2-oxoglutarate aminotransferase activity"/>
    <property type="evidence" value="ECO:0007669"/>
    <property type="project" value="TreeGrafter"/>
</dbReference>
<comment type="cofactor">
    <cofactor evidence="1">
        <name>pyridoxal 5'-phosphate</name>
        <dbReference type="ChEBI" id="CHEBI:597326"/>
    </cofactor>
</comment>
<dbReference type="UniPathway" id="UPA00528">
    <property type="reaction ID" value="UER00586"/>
</dbReference>
<dbReference type="GO" id="GO:0042853">
    <property type="term" value="P:L-alanine catabolic process"/>
    <property type="evidence" value="ECO:0007669"/>
    <property type="project" value="UniProtKB-UniPathway"/>
</dbReference>
<dbReference type="PANTHER" id="PTHR11751">
    <property type="entry name" value="ALANINE AMINOTRANSFERASE"/>
    <property type="match status" value="1"/>
</dbReference>